<evidence type="ECO:0000256" key="1">
    <source>
        <dbReference type="ARBA" id="ARBA00004141"/>
    </source>
</evidence>
<evidence type="ECO:0000256" key="6">
    <source>
        <dbReference type="SAM" id="MobiDB-lite"/>
    </source>
</evidence>
<feature type="transmembrane region" description="Helical" evidence="7">
    <location>
        <begin position="71"/>
        <end position="94"/>
    </location>
</feature>
<feature type="region of interest" description="Disordered" evidence="6">
    <location>
        <begin position="250"/>
        <end position="273"/>
    </location>
</feature>
<reference evidence="8" key="1">
    <citation type="journal article" date="2023" name="G3 (Bethesda)">
        <title>A reference genome for the long-term kleptoplast-retaining sea slug Elysia crispata morphotype clarki.</title>
        <authorList>
            <person name="Eastman K.E."/>
            <person name="Pendleton A.L."/>
            <person name="Shaikh M.A."/>
            <person name="Suttiyut T."/>
            <person name="Ogas R."/>
            <person name="Tomko P."/>
            <person name="Gavelis G."/>
            <person name="Widhalm J.R."/>
            <person name="Wisecaver J.H."/>
        </authorList>
    </citation>
    <scope>NUCLEOTIDE SEQUENCE</scope>
    <source>
        <strain evidence="8">ECLA1</strain>
    </source>
</reference>
<name>A0AAE1AI76_9GAST</name>
<dbReference type="SUPFAM" id="SSF103473">
    <property type="entry name" value="MFS general substrate transporter"/>
    <property type="match status" value="1"/>
</dbReference>
<evidence type="ECO:0000256" key="3">
    <source>
        <dbReference type="ARBA" id="ARBA00022692"/>
    </source>
</evidence>
<evidence type="ECO:0000256" key="2">
    <source>
        <dbReference type="ARBA" id="ARBA00022448"/>
    </source>
</evidence>
<feature type="compositionally biased region" description="Basic and acidic residues" evidence="6">
    <location>
        <begin position="256"/>
        <end position="273"/>
    </location>
</feature>
<evidence type="ECO:0000256" key="7">
    <source>
        <dbReference type="SAM" id="Phobius"/>
    </source>
</evidence>
<dbReference type="EMBL" id="JAWDGP010001796">
    <property type="protein sequence ID" value="KAK3788138.1"/>
    <property type="molecule type" value="Genomic_DNA"/>
</dbReference>
<keyword evidence="5 7" id="KW-0472">Membrane</keyword>
<comment type="caution">
    <text evidence="8">The sequence shown here is derived from an EMBL/GenBank/DDBJ whole genome shotgun (WGS) entry which is preliminary data.</text>
</comment>
<dbReference type="InterPro" id="IPR011701">
    <property type="entry name" value="MFS"/>
</dbReference>
<comment type="subcellular location">
    <subcellularLocation>
        <location evidence="1">Membrane</location>
        <topology evidence="1">Multi-pass membrane protein</topology>
    </subcellularLocation>
</comment>
<dbReference type="Proteomes" id="UP001283361">
    <property type="component" value="Unassembled WGS sequence"/>
</dbReference>
<gene>
    <name evidence="8" type="ORF">RRG08_042833</name>
</gene>
<dbReference type="PANTHER" id="PTHR43385:SF1">
    <property type="entry name" value="RIBOFLAVIN TRANSPORTER RIBJ"/>
    <property type="match status" value="1"/>
</dbReference>
<keyword evidence="4 7" id="KW-1133">Transmembrane helix</keyword>
<keyword evidence="2" id="KW-0813">Transport</keyword>
<feature type="transmembrane region" description="Helical" evidence="7">
    <location>
        <begin position="278"/>
        <end position="298"/>
    </location>
</feature>
<dbReference type="GO" id="GO:0022857">
    <property type="term" value="F:transmembrane transporter activity"/>
    <property type="evidence" value="ECO:0007669"/>
    <property type="project" value="InterPro"/>
</dbReference>
<dbReference type="InterPro" id="IPR036259">
    <property type="entry name" value="MFS_trans_sf"/>
</dbReference>
<evidence type="ECO:0000313" key="8">
    <source>
        <dbReference type="EMBL" id="KAK3788138.1"/>
    </source>
</evidence>
<protein>
    <submittedName>
        <fullName evidence="8">Uncharacterized protein</fullName>
    </submittedName>
</protein>
<keyword evidence="3 7" id="KW-0812">Transmembrane</keyword>
<feature type="transmembrane region" description="Helical" evidence="7">
    <location>
        <begin position="439"/>
        <end position="464"/>
    </location>
</feature>
<dbReference type="AlphaFoldDB" id="A0AAE1AI76"/>
<feature type="transmembrane region" description="Helical" evidence="7">
    <location>
        <begin position="412"/>
        <end position="433"/>
    </location>
</feature>
<feature type="transmembrane region" description="Helical" evidence="7">
    <location>
        <begin position="375"/>
        <end position="400"/>
    </location>
</feature>
<sequence>MDSYFRFACTSHCMDIDSEWIIGLYMAMTCPGILLTKLVADKMGLKWAGLAAAILLNAGLFGSAWTVQVSVAGTAMLLGVLLGLAQGLSSVVAFQCVNAWAPDKAPVLMSTSTSASTVYSLLQNQIITFIVNPKNLKPDVVEGSKTFFSQKEILDRVPAALVTYAAMNLGLQLLGYLLLAQPPKPDLLPNKAVDSDKNCNKSEYGIDSAADTPIKHTHKHPSGQDCPSYGSHDVDRNRLAISDSAGHPVRTQVDISEEKQTKPSENENKQRSVKPRDVLRTPVFYAVFLFGIANVYSLTLKVNFYKQFGLLYIQDDKYLTLVGTITPIFAAASRISFGLLLNQRIINVKGTISVCLAVSCVLCSFWYFVPQVNPVLYLILIVFLAAAGSLYYVIIPAASLQIFGPAHFSTNYGLLISSLFLGGILEPFVITPLMRTLGWAWLFGSASIVSAVALVAVVCADFNIKQLGA</sequence>
<dbReference type="Gene3D" id="1.20.1250.20">
    <property type="entry name" value="MFS general substrate transporter like domains"/>
    <property type="match status" value="2"/>
</dbReference>
<feature type="transmembrane region" description="Helical" evidence="7">
    <location>
        <begin position="20"/>
        <end position="40"/>
    </location>
</feature>
<proteinExistence type="predicted"/>
<evidence type="ECO:0000256" key="4">
    <source>
        <dbReference type="ARBA" id="ARBA00022989"/>
    </source>
</evidence>
<feature type="region of interest" description="Disordered" evidence="6">
    <location>
        <begin position="204"/>
        <end position="229"/>
    </location>
</feature>
<dbReference type="Pfam" id="PF07690">
    <property type="entry name" value="MFS_1"/>
    <property type="match status" value="1"/>
</dbReference>
<organism evidence="8 9">
    <name type="scientific">Elysia crispata</name>
    <name type="common">lettuce slug</name>
    <dbReference type="NCBI Taxonomy" id="231223"/>
    <lineage>
        <taxon>Eukaryota</taxon>
        <taxon>Metazoa</taxon>
        <taxon>Spiralia</taxon>
        <taxon>Lophotrochozoa</taxon>
        <taxon>Mollusca</taxon>
        <taxon>Gastropoda</taxon>
        <taxon>Heterobranchia</taxon>
        <taxon>Euthyneura</taxon>
        <taxon>Panpulmonata</taxon>
        <taxon>Sacoglossa</taxon>
        <taxon>Placobranchoidea</taxon>
        <taxon>Plakobranchidae</taxon>
        <taxon>Elysia</taxon>
    </lineage>
</organism>
<dbReference type="GO" id="GO:0016020">
    <property type="term" value="C:membrane"/>
    <property type="evidence" value="ECO:0007669"/>
    <property type="project" value="UniProtKB-SubCell"/>
</dbReference>
<dbReference type="InterPro" id="IPR052983">
    <property type="entry name" value="MFS_Riboflavin_Transporter"/>
</dbReference>
<evidence type="ECO:0000313" key="9">
    <source>
        <dbReference type="Proteomes" id="UP001283361"/>
    </source>
</evidence>
<feature type="transmembrane region" description="Helical" evidence="7">
    <location>
        <begin position="348"/>
        <end position="369"/>
    </location>
</feature>
<accession>A0AAE1AI76</accession>
<dbReference type="PANTHER" id="PTHR43385">
    <property type="entry name" value="RIBOFLAVIN TRANSPORTER RIBJ"/>
    <property type="match status" value="1"/>
</dbReference>
<feature type="transmembrane region" description="Helical" evidence="7">
    <location>
        <begin position="47"/>
        <end position="65"/>
    </location>
</feature>
<evidence type="ECO:0000256" key="5">
    <source>
        <dbReference type="ARBA" id="ARBA00023136"/>
    </source>
</evidence>
<feature type="transmembrane region" description="Helical" evidence="7">
    <location>
        <begin position="318"/>
        <end position="341"/>
    </location>
</feature>
<keyword evidence="9" id="KW-1185">Reference proteome</keyword>